<proteinExistence type="predicted"/>
<dbReference type="InterPro" id="IPR011009">
    <property type="entry name" value="Kinase-like_dom_sf"/>
</dbReference>
<reference evidence="3" key="1">
    <citation type="submission" date="2011-08" db="EMBL/GenBank/DDBJ databases">
        <authorList>
            <person name="Rombauts S."/>
        </authorList>
    </citation>
    <scope>NUCLEOTIDE SEQUENCE</scope>
    <source>
        <strain evidence="3">London</strain>
    </source>
</reference>
<evidence type="ECO:0000259" key="1">
    <source>
        <dbReference type="PROSITE" id="PS50011"/>
    </source>
</evidence>
<dbReference type="PANTHER" id="PTHR24347">
    <property type="entry name" value="SERINE/THREONINE-PROTEIN KINASE"/>
    <property type="match status" value="1"/>
</dbReference>
<dbReference type="Gene3D" id="1.10.510.10">
    <property type="entry name" value="Transferase(Phosphotransferase) domain 1"/>
    <property type="match status" value="1"/>
</dbReference>
<evidence type="ECO:0000313" key="3">
    <source>
        <dbReference type="Proteomes" id="UP000015104"/>
    </source>
</evidence>
<dbReference type="PROSITE" id="PS50011">
    <property type="entry name" value="PROTEIN_KINASE_DOM"/>
    <property type="match status" value="1"/>
</dbReference>
<dbReference type="eggNOG" id="KOG0032">
    <property type="taxonomic scope" value="Eukaryota"/>
</dbReference>
<name>T1JXR8_TETUR</name>
<evidence type="ECO:0000313" key="2">
    <source>
        <dbReference type="EnsemblMetazoa" id="tetur02g12990.1"/>
    </source>
</evidence>
<dbReference type="GO" id="GO:0004672">
    <property type="term" value="F:protein kinase activity"/>
    <property type="evidence" value="ECO:0007669"/>
    <property type="project" value="InterPro"/>
</dbReference>
<dbReference type="STRING" id="32264.T1JXR8"/>
<dbReference type="AlphaFoldDB" id="T1JXR8"/>
<dbReference type="GO" id="GO:0005524">
    <property type="term" value="F:ATP binding"/>
    <property type="evidence" value="ECO:0007669"/>
    <property type="project" value="InterPro"/>
</dbReference>
<keyword evidence="3" id="KW-1185">Reference proteome</keyword>
<accession>T1JXR8</accession>
<organism evidence="2 3">
    <name type="scientific">Tetranychus urticae</name>
    <name type="common">Two-spotted spider mite</name>
    <dbReference type="NCBI Taxonomy" id="32264"/>
    <lineage>
        <taxon>Eukaryota</taxon>
        <taxon>Metazoa</taxon>
        <taxon>Ecdysozoa</taxon>
        <taxon>Arthropoda</taxon>
        <taxon>Chelicerata</taxon>
        <taxon>Arachnida</taxon>
        <taxon>Acari</taxon>
        <taxon>Acariformes</taxon>
        <taxon>Trombidiformes</taxon>
        <taxon>Prostigmata</taxon>
        <taxon>Eleutherengona</taxon>
        <taxon>Raphignathae</taxon>
        <taxon>Tetranychoidea</taxon>
        <taxon>Tetranychidae</taxon>
        <taxon>Tetranychus</taxon>
    </lineage>
</organism>
<dbReference type="HOGENOM" id="CLU_2136623_0_0_1"/>
<dbReference type="InterPro" id="IPR000719">
    <property type="entry name" value="Prot_kinase_dom"/>
</dbReference>
<dbReference type="Proteomes" id="UP000015104">
    <property type="component" value="Unassembled WGS sequence"/>
</dbReference>
<feature type="domain" description="Protein kinase" evidence="1">
    <location>
        <begin position="1"/>
        <end position="113"/>
    </location>
</feature>
<dbReference type="EMBL" id="CAEY01000835">
    <property type="status" value="NOT_ANNOTATED_CDS"/>
    <property type="molecule type" value="Genomic_DNA"/>
</dbReference>
<dbReference type="SUPFAM" id="SSF56112">
    <property type="entry name" value="Protein kinase-like (PK-like)"/>
    <property type="match status" value="1"/>
</dbReference>
<sequence length="113" mass="12723">MHSSVKSWPTLIICIVKKKWSGIAEKVKGNYTEKDESALICQILEDVDYMHCQDGRLRCNQTACGTLGYVAPEVLSQKPYGKAVDVWSIAYIFLCGYPPHWDDISDPAEDLIL</sequence>
<dbReference type="EnsemblMetazoa" id="tetur02g12990.1">
    <property type="protein sequence ID" value="tetur02g12990.1"/>
    <property type="gene ID" value="tetur02g12990"/>
</dbReference>
<protein>
    <recommendedName>
        <fullName evidence="1">Protein kinase domain-containing protein</fullName>
    </recommendedName>
</protein>
<reference evidence="2" key="2">
    <citation type="submission" date="2015-06" db="UniProtKB">
        <authorList>
            <consortium name="EnsemblMetazoa"/>
        </authorList>
    </citation>
    <scope>IDENTIFICATION</scope>
</reference>
<dbReference type="Pfam" id="PF00069">
    <property type="entry name" value="Pkinase"/>
    <property type="match status" value="1"/>
</dbReference>